<protein>
    <submittedName>
        <fullName evidence="1">Uncharacterized protein</fullName>
    </submittedName>
</protein>
<comment type="caution">
    <text evidence="1">The sequence shown here is derived from an EMBL/GenBank/DDBJ whole genome shotgun (WGS) entry which is preliminary data.</text>
</comment>
<proteinExistence type="predicted"/>
<reference evidence="1 2" key="1">
    <citation type="journal article" date="2020" name="G3 (Bethesda)">
        <title>Whole Genome Sequencing and Comparative Genomics of Two Nematicidal Bacillus Strains Reveals a Wide Range of Possible Virulence Factors.</title>
        <authorList>
            <person name="Susic N."/>
            <person name="Janezic S."/>
            <person name="Rupnik M."/>
            <person name="Geric Stare B."/>
        </authorList>
    </citation>
    <scope>NUCLEOTIDE SEQUENCE [LARGE SCALE GENOMIC DNA]</scope>
    <source>
        <strain evidence="1 2">I-1582</strain>
    </source>
</reference>
<accession>A0A800MYH4</accession>
<sequence length="38" mass="4491">MPGPFSFDKIRVVPVTVFQFRRELNEPAAGENPYFDRY</sequence>
<gene>
    <name evidence="1" type="ORF">KIS1582_1386</name>
</gene>
<organism evidence="1 2">
    <name type="scientific">Cytobacillus firmus</name>
    <name type="common">Bacillus firmus</name>
    <dbReference type="NCBI Taxonomy" id="1399"/>
    <lineage>
        <taxon>Bacteria</taxon>
        <taxon>Bacillati</taxon>
        <taxon>Bacillota</taxon>
        <taxon>Bacilli</taxon>
        <taxon>Bacillales</taxon>
        <taxon>Bacillaceae</taxon>
        <taxon>Cytobacillus</taxon>
    </lineage>
</organism>
<evidence type="ECO:0000313" key="2">
    <source>
        <dbReference type="Proteomes" id="UP000465778"/>
    </source>
</evidence>
<dbReference type="EMBL" id="VDEM01000010">
    <property type="protein sequence ID" value="KAF0824809.1"/>
    <property type="molecule type" value="Genomic_DNA"/>
</dbReference>
<dbReference type="AlphaFoldDB" id="A0A800MYH4"/>
<evidence type="ECO:0000313" key="1">
    <source>
        <dbReference type="EMBL" id="KAF0824809.1"/>
    </source>
</evidence>
<dbReference type="Proteomes" id="UP000465778">
    <property type="component" value="Unassembled WGS sequence"/>
</dbReference>
<name>A0A800MYH4_CYTFI</name>